<dbReference type="Proteomes" id="UP000187151">
    <property type="component" value="Unassembled WGS sequence"/>
</dbReference>
<sequence>MTGAATREQDIGVNVRPAGRDEARPHTNPQTEPRPAVPGAGLALMLVDGHHLFRRAQTATGRAGTGPAPARARWPEVAVWGEALRLIARTSLPDDLLTGPAAPELLPAGRLPTEAGRW</sequence>
<feature type="region of interest" description="Disordered" evidence="1">
    <location>
        <begin position="1"/>
        <end position="38"/>
    </location>
</feature>
<protein>
    <submittedName>
        <fullName evidence="2">Uncharacterized protein</fullName>
    </submittedName>
</protein>
<gene>
    <name evidence="2" type="ORF">AVW11_19700</name>
</gene>
<reference evidence="2 3" key="1">
    <citation type="submission" date="2016-01" db="EMBL/GenBank/DDBJ databases">
        <title>Streptomyces amritsarensis strain MTCC 11845 genome sequencing and assembly.</title>
        <authorList>
            <person name="Sharma D."/>
            <person name="Nair G.R."/>
            <person name="Kaur G."/>
            <person name="Manhas R.K."/>
            <person name="Mayilraj S."/>
        </authorList>
    </citation>
    <scope>NUCLEOTIDE SEQUENCE [LARGE SCALE GENOMIC DNA]</scope>
    <source>
        <strain evidence="2 3">MTCC 11845</strain>
    </source>
</reference>
<dbReference type="EMBL" id="MQUR01000046">
    <property type="protein sequence ID" value="OLZ63824.1"/>
    <property type="molecule type" value="Genomic_DNA"/>
</dbReference>
<proteinExistence type="predicted"/>
<evidence type="ECO:0000313" key="2">
    <source>
        <dbReference type="EMBL" id="OLZ63824.1"/>
    </source>
</evidence>
<evidence type="ECO:0000313" key="3">
    <source>
        <dbReference type="Proteomes" id="UP000187151"/>
    </source>
</evidence>
<keyword evidence="3" id="KW-1185">Reference proteome</keyword>
<name>A0ABX3G3S8_9ACTN</name>
<comment type="caution">
    <text evidence="2">The sequence shown here is derived from an EMBL/GenBank/DDBJ whole genome shotgun (WGS) entry which is preliminary data.</text>
</comment>
<accession>A0ABX3G3S8</accession>
<organism evidence="2 3">
    <name type="scientific">Streptomyces amritsarensis</name>
    <dbReference type="NCBI Taxonomy" id="681158"/>
    <lineage>
        <taxon>Bacteria</taxon>
        <taxon>Bacillati</taxon>
        <taxon>Actinomycetota</taxon>
        <taxon>Actinomycetes</taxon>
        <taxon>Kitasatosporales</taxon>
        <taxon>Streptomycetaceae</taxon>
        <taxon>Streptomyces</taxon>
    </lineage>
</organism>
<evidence type="ECO:0000256" key="1">
    <source>
        <dbReference type="SAM" id="MobiDB-lite"/>
    </source>
</evidence>
<feature type="region of interest" description="Disordered" evidence="1">
    <location>
        <begin position="96"/>
        <end position="118"/>
    </location>
</feature>